<dbReference type="EMBL" id="GG657754">
    <property type="protein sequence ID" value="EFL25562.1"/>
    <property type="molecule type" value="Genomic_DNA"/>
</dbReference>
<feature type="compositionally biased region" description="Gly residues" evidence="1">
    <location>
        <begin position="179"/>
        <end position="190"/>
    </location>
</feature>
<keyword evidence="3" id="KW-1185">Reference proteome</keyword>
<feature type="non-terminal residue" evidence="2">
    <location>
        <position position="190"/>
    </location>
</feature>
<feature type="compositionally biased region" description="Basic residues" evidence="1">
    <location>
        <begin position="145"/>
        <end position="158"/>
    </location>
</feature>
<feature type="region of interest" description="Disordered" evidence="1">
    <location>
        <begin position="117"/>
        <end position="190"/>
    </location>
</feature>
<feature type="compositionally biased region" description="Basic residues" evidence="1">
    <location>
        <begin position="54"/>
        <end position="73"/>
    </location>
</feature>
<dbReference type="AlphaFoldDB" id="D9WIK4"/>
<feature type="region of interest" description="Disordered" evidence="1">
    <location>
        <begin position="49"/>
        <end position="99"/>
    </location>
</feature>
<feature type="compositionally biased region" description="Low complexity" evidence="1">
    <location>
        <begin position="159"/>
        <end position="169"/>
    </location>
</feature>
<sequence length="190" mass="19784">CERGAFDGDQARAVLTAGKERGLIPRVQKKPALVRPGCAARRRAGRGLRGPLHASHRRGCGRPGAGRHGRHAAARGGVLDPLDVSGRAPAAGRGRHGRAVAGLQPRLVLHQFDAVLHRPGRTGHGDDPGRGGLGGHRGRGAGAAPRRRGAHRPRRPGRSRAAGRALPRPSRLPPRRTAGLGGLARGHPGL</sequence>
<protein>
    <submittedName>
        <fullName evidence="2">Imidazolonepropionase</fullName>
    </submittedName>
</protein>
<evidence type="ECO:0000256" key="1">
    <source>
        <dbReference type="SAM" id="MobiDB-lite"/>
    </source>
</evidence>
<proteinExistence type="predicted"/>
<feature type="non-terminal residue" evidence="2">
    <location>
        <position position="1"/>
    </location>
</feature>
<organism evidence="2 3">
    <name type="scientific">Streptomyces himastatinicus ATCC 53653</name>
    <dbReference type="NCBI Taxonomy" id="457427"/>
    <lineage>
        <taxon>Bacteria</taxon>
        <taxon>Bacillati</taxon>
        <taxon>Actinomycetota</taxon>
        <taxon>Actinomycetes</taxon>
        <taxon>Kitasatosporales</taxon>
        <taxon>Streptomycetaceae</taxon>
        <taxon>Streptomyces</taxon>
        <taxon>Streptomyces violaceusniger group</taxon>
    </lineage>
</organism>
<dbReference type="Proteomes" id="UP000003963">
    <property type="component" value="Unassembled WGS sequence"/>
</dbReference>
<accession>D9WIK4</accession>
<gene>
    <name evidence="2" type="ORF">SSOG_05276</name>
</gene>
<dbReference type="HOGENOM" id="CLU_1430967_0_0_11"/>
<name>D9WIK4_9ACTN</name>
<evidence type="ECO:0000313" key="3">
    <source>
        <dbReference type="Proteomes" id="UP000003963"/>
    </source>
</evidence>
<reference evidence="2 3" key="1">
    <citation type="submission" date="2009-02" db="EMBL/GenBank/DDBJ databases">
        <title>Annotation of Streptomyces hygroscopicus strain ATCC 53653.</title>
        <authorList>
            <consortium name="The Broad Institute Genome Sequencing Platform"/>
            <consortium name="Broad Institute Microbial Sequencing Center"/>
            <person name="Fischbach M."/>
            <person name="Godfrey P."/>
            <person name="Ward D."/>
            <person name="Young S."/>
            <person name="Zeng Q."/>
            <person name="Koehrsen M."/>
            <person name="Alvarado L."/>
            <person name="Berlin A.M."/>
            <person name="Bochicchio J."/>
            <person name="Borenstein D."/>
            <person name="Chapman S.B."/>
            <person name="Chen Z."/>
            <person name="Engels R."/>
            <person name="Freedman E."/>
            <person name="Gellesch M."/>
            <person name="Goldberg J."/>
            <person name="Griggs A."/>
            <person name="Gujja S."/>
            <person name="Heilman E.R."/>
            <person name="Heiman D.I."/>
            <person name="Hepburn T.A."/>
            <person name="Howarth C."/>
            <person name="Jen D."/>
            <person name="Larson L."/>
            <person name="Lewis B."/>
            <person name="Mehta T."/>
            <person name="Park D."/>
            <person name="Pearson M."/>
            <person name="Richards J."/>
            <person name="Roberts A."/>
            <person name="Saif S."/>
            <person name="Shea T.D."/>
            <person name="Shenoy N."/>
            <person name="Sisk P."/>
            <person name="Stolte C."/>
            <person name="Sykes S.N."/>
            <person name="Thomson T."/>
            <person name="Walk T."/>
            <person name="White J."/>
            <person name="Yandava C."/>
            <person name="Straight P."/>
            <person name="Clardy J."/>
            <person name="Hung D."/>
            <person name="Kolter R."/>
            <person name="Mekalanos J."/>
            <person name="Walker S."/>
            <person name="Walsh C.T."/>
            <person name="Wieland-Brown L.C."/>
            <person name="Haas B."/>
            <person name="Nusbaum C."/>
            <person name="Birren B."/>
        </authorList>
    </citation>
    <scope>NUCLEOTIDE SEQUENCE [LARGE SCALE GENOMIC DNA]</scope>
    <source>
        <strain evidence="2 3">ATCC 53653</strain>
    </source>
</reference>
<evidence type="ECO:0000313" key="2">
    <source>
        <dbReference type="EMBL" id="EFL25562.1"/>
    </source>
</evidence>